<keyword evidence="7" id="KW-1185">Reference proteome</keyword>
<evidence type="ECO:0000256" key="1">
    <source>
        <dbReference type="ARBA" id="ARBA00022617"/>
    </source>
</evidence>
<dbReference type="InterPro" id="IPR000971">
    <property type="entry name" value="Globin"/>
</dbReference>
<dbReference type="InterPro" id="IPR012292">
    <property type="entry name" value="Globin/Proto"/>
</dbReference>
<gene>
    <name evidence="6" type="ORF">AB6A40_003907</name>
</gene>
<evidence type="ECO:0000256" key="4">
    <source>
        <dbReference type="RuleBase" id="RU000356"/>
    </source>
</evidence>
<name>A0ABD6EAX2_9BILA</name>
<dbReference type="Gene3D" id="1.10.490.10">
    <property type="entry name" value="Globins"/>
    <property type="match status" value="1"/>
</dbReference>
<comment type="similarity">
    <text evidence="4">Belongs to the globin family.</text>
</comment>
<keyword evidence="2" id="KW-0479">Metal-binding</keyword>
<dbReference type="SUPFAM" id="SSF46458">
    <property type="entry name" value="Globin-like"/>
    <property type="match status" value="1"/>
</dbReference>
<keyword evidence="3" id="KW-0408">Iron</keyword>
<dbReference type="PROSITE" id="PS01033">
    <property type="entry name" value="GLOBIN"/>
    <property type="match status" value="1"/>
</dbReference>
<dbReference type="GO" id="GO:0005344">
    <property type="term" value="F:oxygen carrier activity"/>
    <property type="evidence" value="ECO:0007669"/>
    <property type="project" value="UniProtKB-KW"/>
</dbReference>
<proteinExistence type="inferred from homology"/>
<keyword evidence="4" id="KW-0561">Oxygen transport</keyword>
<sequence length="225" mass="25815">MPNLKRIFCCKNSSESVSNTSCSGYTNQRTSNTLSSEAKHIKTNVISKNDEKSVDELRTALSKKQKYVLTKNWKGISRDVTTAGANMFVAMLSQHSEYFPMFCFHEISSQSPKNQLEDEDLRAHGTIVMEKLGEIISNIEDDHMFFKLLDEVGRDHADFAKNGFRPHMFWEMERPFLYAVKLVLGDRYTDSMDHIYKIVIKVILERLEKACEDSLMHFDGAQALA</sequence>
<evidence type="ECO:0000313" key="7">
    <source>
        <dbReference type="Proteomes" id="UP001608902"/>
    </source>
</evidence>
<evidence type="ECO:0000256" key="2">
    <source>
        <dbReference type="ARBA" id="ARBA00022723"/>
    </source>
</evidence>
<comment type="caution">
    <text evidence="6">The sequence shown here is derived from an EMBL/GenBank/DDBJ whole genome shotgun (WGS) entry which is preliminary data.</text>
</comment>
<accession>A0ABD6EAX2</accession>
<keyword evidence="1 4" id="KW-0349">Heme</keyword>
<feature type="domain" description="Globin" evidence="5">
    <location>
        <begin position="60"/>
        <end position="225"/>
    </location>
</feature>
<dbReference type="InterPro" id="IPR009050">
    <property type="entry name" value="Globin-like_sf"/>
</dbReference>
<reference evidence="6 7" key="1">
    <citation type="submission" date="2024-08" db="EMBL/GenBank/DDBJ databases">
        <title>Gnathostoma spinigerum genome.</title>
        <authorList>
            <person name="Gonzalez-Bertolin B."/>
            <person name="Monzon S."/>
            <person name="Zaballos A."/>
            <person name="Jimenez P."/>
            <person name="Dekumyoy P."/>
            <person name="Varona S."/>
            <person name="Cuesta I."/>
            <person name="Sumanam S."/>
            <person name="Adisakwattana P."/>
            <person name="Gasser R.B."/>
            <person name="Hernandez-Gonzalez A."/>
            <person name="Young N.D."/>
            <person name="Perteguer M.J."/>
        </authorList>
    </citation>
    <scope>NUCLEOTIDE SEQUENCE [LARGE SCALE GENOMIC DNA]</scope>
    <source>
        <strain evidence="6">AL3</strain>
        <tissue evidence="6">Liver</tissue>
    </source>
</reference>
<evidence type="ECO:0000256" key="3">
    <source>
        <dbReference type="ARBA" id="ARBA00023004"/>
    </source>
</evidence>
<organism evidence="6 7">
    <name type="scientific">Gnathostoma spinigerum</name>
    <dbReference type="NCBI Taxonomy" id="75299"/>
    <lineage>
        <taxon>Eukaryota</taxon>
        <taxon>Metazoa</taxon>
        <taxon>Ecdysozoa</taxon>
        <taxon>Nematoda</taxon>
        <taxon>Chromadorea</taxon>
        <taxon>Rhabditida</taxon>
        <taxon>Spirurina</taxon>
        <taxon>Gnathostomatomorpha</taxon>
        <taxon>Gnathostomatoidea</taxon>
        <taxon>Gnathostomatidae</taxon>
        <taxon>Gnathostoma</taxon>
    </lineage>
</organism>
<dbReference type="PANTHER" id="PTHR46458">
    <property type="entry name" value="BLR2807 PROTEIN"/>
    <property type="match status" value="1"/>
</dbReference>
<dbReference type="EMBL" id="JBGFUD010002131">
    <property type="protein sequence ID" value="MFH4977198.1"/>
    <property type="molecule type" value="Genomic_DNA"/>
</dbReference>
<dbReference type="Proteomes" id="UP001608902">
    <property type="component" value="Unassembled WGS sequence"/>
</dbReference>
<dbReference type="GO" id="GO:0046872">
    <property type="term" value="F:metal ion binding"/>
    <property type="evidence" value="ECO:0007669"/>
    <property type="project" value="UniProtKB-KW"/>
</dbReference>
<dbReference type="AlphaFoldDB" id="A0ABD6EAX2"/>
<dbReference type="PANTHER" id="PTHR46458:SF5">
    <property type="entry name" value="GLOBIN FAMILY PROFILE DOMAIN-CONTAINING PROTEIN"/>
    <property type="match status" value="1"/>
</dbReference>
<evidence type="ECO:0000313" key="6">
    <source>
        <dbReference type="EMBL" id="MFH4977198.1"/>
    </source>
</evidence>
<dbReference type="InterPro" id="IPR050532">
    <property type="entry name" value="Globin-like_OT"/>
</dbReference>
<evidence type="ECO:0000259" key="5">
    <source>
        <dbReference type="PROSITE" id="PS01033"/>
    </source>
</evidence>
<dbReference type="Pfam" id="PF00042">
    <property type="entry name" value="Globin"/>
    <property type="match status" value="1"/>
</dbReference>
<keyword evidence="4" id="KW-0813">Transport</keyword>
<protein>
    <recommendedName>
        <fullName evidence="5">Globin domain-containing protein</fullName>
    </recommendedName>
</protein>